<comment type="caution">
    <text evidence="1">The sequence shown here is derived from an EMBL/GenBank/DDBJ whole genome shotgun (WGS) entry which is preliminary data.</text>
</comment>
<name>A0A9N9DRQ3_9GLOM</name>
<protein>
    <submittedName>
        <fullName evidence="1">3503_t:CDS:1</fullName>
    </submittedName>
</protein>
<feature type="non-terminal residue" evidence="1">
    <location>
        <position position="1"/>
    </location>
</feature>
<reference evidence="1" key="1">
    <citation type="submission" date="2021-06" db="EMBL/GenBank/DDBJ databases">
        <authorList>
            <person name="Kallberg Y."/>
            <person name="Tangrot J."/>
            <person name="Rosling A."/>
        </authorList>
    </citation>
    <scope>NUCLEOTIDE SEQUENCE</scope>
    <source>
        <strain evidence="1">AZ414A</strain>
    </source>
</reference>
<dbReference type="EMBL" id="CAJVPK010006459">
    <property type="protein sequence ID" value="CAG8650979.1"/>
    <property type="molecule type" value="Genomic_DNA"/>
</dbReference>
<organism evidence="1 2">
    <name type="scientific">Diversispora eburnea</name>
    <dbReference type="NCBI Taxonomy" id="1213867"/>
    <lineage>
        <taxon>Eukaryota</taxon>
        <taxon>Fungi</taxon>
        <taxon>Fungi incertae sedis</taxon>
        <taxon>Mucoromycota</taxon>
        <taxon>Glomeromycotina</taxon>
        <taxon>Glomeromycetes</taxon>
        <taxon>Diversisporales</taxon>
        <taxon>Diversisporaceae</taxon>
        <taxon>Diversispora</taxon>
    </lineage>
</organism>
<accession>A0A9N9DRQ3</accession>
<gene>
    <name evidence="1" type="ORF">DEBURN_LOCUS11457</name>
</gene>
<sequence length="53" mass="6136">FYLEDQISLKQKKDFSTSNIYSGNKINVSSNINVGNERETEIKDVLILDNDER</sequence>
<dbReference type="AlphaFoldDB" id="A0A9N9DRQ3"/>
<proteinExistence type="predicted"/>
<keyword evidence="2" id="KW-1185">Reference proteome</keyword>
<evidence type="ECO:0000313" key="1">
    <source>
        <dbReference type="EMBL" id="CAG8650979.1"/>
    </source>
</evidence>
<dbReference type="Proteomes" id="UP000789706">
    <property type="component" value="Unassembled WGS sequence"/>
</dbReference>
<evidence type="ECO:0000313" key="2">
    <source>
        <dbReference type="Proteomes" id="UP000789706"/>
    </source>
</evidence>